<dbReference type="EMBL" id="CP000453">
    <property type="protein sequence ID" value="ABI57754.1"/>
    <property type="molecule type" value="Genomic_DNA"/>
</dbReference>
<dbReference type="Gene3D" id="2.60.120.10">
    <property type="entry name" value="Jelly Rolls"/>
    <property type="match status" value="1"/>
</dbReference>
<evidence type="ECO:0000313" key="2">
    <source>
        <dbReference type="EMBL" id="ABI57754.1"/>
    </source>
</evidence>
<organism evidence="2 3">
    <name type="scientific">Alkalilimnicola ehrlichii (strain ATCC BAA-1101 / DSM 17681 / MLHE-1)</name>
    <dbReference type="NCBI Taxonomy" id="187272"/>
    <lineage>
        <taxon>Bacteria</taxon>
        <taxon>Pseudomonadati</taxon>
        <taxon>Pseudomonadota</taxon>
        <taxon>Gammaproteobacteria</taxon>
        <taxon>Chromatiales</taxon>
        <taxon>Ectothiorhodospiraceae</taxon>
        <taxon>Alkalilimnicola</taxon>
    </lineage>
</organism>
<protein>
    <submittedName>
        <fullName evidence="2">Cyclic nucleotide-binding protein</fullName>
    </submittedName>
</protein>
<dbReference type="AlphaFoldDB" id="Q0A5Y3"/>
<dbReference type="PANTHER" id="PTHR33525:SF3">
    <property type="entry name" value="RIBONUCLEASE Y"/>
    <property type="match status" value="1"/>
</dbReference>
<dbReference type="KEGG" id="aeh:Mlg_2414"/>
<gene>
    <name evidence="2" type="ordered locus">Mlg_2414</name>
</gene>
<dbReference type="OrthoDB" id="598113at2"/>
<dbReference type="PANTHER" id="PTHR33525">
    <property type="match status" value="1"/>
</dbReference>
<evidence type="ECO:0000313" key="3">
    <source>
        <dbReference type="Proteomes" id="UP000001962"/>
    </source>
</evidence>
<dbReference type="InterPro" id="IPR052340">
    <property type="entry name" value="RNase_Y/CdgJ"/>
</dbReference>
<dbReference type="HOGENOM" id="CLU_048246_1_2_6"/>
<keyword evidence="3" id="KW-1185">Reference proteome</keyword>
<dbReference type="SUPFAM" id="SSF51206">
    <property type="entry name" value="cAMP-binding domain-like"/>
    <property type="match status" value="1"/>
</dbReference>
<dbReference type="InterPro" id="IPR018490">
    <property type="entry name" value="cNMP-bd_dom_sf"/>
</dbReference>
<feature type="domain" description="HDOD" evidence="1">
    <location>
        <begin position="149"/>
        <end position="335"/>
    </location>
</feature>
<proteinExistence type="predicted"/>
<dbReference type="PROSITE" id="PS51833">
    <property type="entry name" value="HDOD"/>
    <property type="match status" value="1"/>
</dbReference>
<reference evidence="3" key="1">
    <citation type="submission" date="2006-08" db="EMBL/GenBank/DDBJ databases">
        <title>Complete sequence of Alkalilimnicola ehrilichei MLHE-1.</title>
        <authorList>
            <person name="Copeland A."/>
            <person name="Lucas S."/>
            <person name="Lapidus A."/>
            <person name="Barry K."/>
            <person name="Detter J.C."/>
            <person name="Glavina del Rio T."/>
            <person name="Hammon N."/>
            <person name="Israni S."/>
            <person name="Dalin E."/>
            <person name="Tice H."/>
            <person name="Pitluck S."/>
            <person name="Sims D."/>
            <person name="Brettin T."/>
            <person name="Bruce D."/>
            <person name="Han C."/>
            <person name="Tapia R."/>
            <person name="Gilna P."/>
            <person name="Schmutz J."/>
            <person name="Larimer F."/>
            <person name="Land M."/>
            <person name="Hauser L."/>
            <person name="Kyrpides N."/>
            <person name="Mikhailova N."/>
            <person name="Oremland R.S."/>
            <person name="Hoeft S.E."/>
            <person name="Switzer-Blum J."/>
            <person name="Kulp T."/>
            <person name="King G."/>
            <person name="Tabita R."/>
            <person name="Witte B."/>
            <person name="Santini J.M."/>
            <person name="Basu P."/>
            <person name="Hollibaugh J.T."/>
            <person name="Xie G."/>
            <person name="Stolz J.F."/>
            <person name="Richardson P."/>
        </authorList>
    </citation>
    <scope>NUCLEOTIDE SEQUENCE [LARGE SCALE GENOMIC DNA]</scope>
    <source>
        <strain evidence="3">ATCC BAA-1101 / DSM 17681 / MLHE-1</strain>
    </source>
</reference>
<evidence type="ECO:0000259" key="1">
    <source>
        <dbReference type="PROSITE" id="PS51833"/>
    </source>
</evidence>
<dbReference type="Gene3D" id="1.10.3210.10">
    <property type="entry name" value="Hypothetical protein af1432"/>
    <property type="match status" value="1"/>
</dbReference>
<dbReference type="SUPFAM" id="SSF109604">
    <property type="entry name" value="HD-domain/PDEase-like"/>
    <property type="match status" value="1"/>
</dbReference>
<name>Q0A5Y3_ALKEH</name>
<sequence>MIAIPDEARLAKLTPLNELSGERLSRLREKGELARVHRGETLQAPNEDRNLVYLLEGQLTLVSRGGGAERIKGDDDGACQPLFDGRPRQTVARADRDCIILRLPRPLFDVLADEERNAGYDVREVQVDESGMRLFQRILHHLHDGSLELPVMPEITMRLKALPEEEADLEALSDIVRLDPSVAARVIQASNSPVYRRSAGSVSSLREAVAMLGFITVKKLALAMTLSAPFERQSPSARRLLKRTWRHSVCASVTAAVIAQRSAAGLDRDRCLLAGLTHSIGIVPIVMFAERAGIHDSQGLAEVIEGLSGMVGREVLEAWEFDEALAEVPEQMADPMRAHDGPADLADAVIVARLFCDANAGDEAAMKTLHATPALTRLQLPGDGPEADLEVLHAARMELEALEKALMGEA</sequence>
<dbReference type="InterPro" id="IPR013976">
    <property type="entry name" value="HDOD"/>
</dbReference>
<dbReference type="InterPro" id="IPR000595">
    <property type="entry name" value="cNMP-bd_dom"/>
</dbReference>
<dbReference type="eggNOG" id="COG0664">
    <property type="taxonomic scope" value="Bacteria"/>
</dbReference>
<dbReference type="InterPro" id="IPR014710">
    <property type="entry name" value="RmlC-like_jellyroll"/>
</dbReference>
<accession>Q0A5Y3</accession>
<dbReference type="Proteomes" id="UP000001962">
    <property type="component" value="Chromosome"/>
</dbReference>
<dbReference type="RefSeq" id="WP_011630147.1">
    <property type="nucleotide sequence ID" value="NC_008340.1"/>
</dbReference>
<dbReference type="CDD" id="cd00038">
    <property type="entry name" value="CAP_ED"/>
    <property type="match status" value="1"/>
</dbReference>
<dbReference type="Pfam" id="PF08668">
    <property type="entry name" value="HDOD"/>
    <property type="match status" value="1"/>
</dbReference>
<dbReference type="eggNOG" id="COG1639">
    <property type="taxonomic scope" value="Bacteria"/>
</dbReference>